<dbReference type="GO" id="GO:0003677">
    <property type="term" value="F:DNA binding"/>
    <property type="evidence" value="ECO:0007669"/>
    <property type="project" value="UniProtKB-KW"/>
</dbReference>
<evidence type="ECO:0000313" key="2">
    <source>
        <dbReference type="Proteomes" id="UP000295626"/>
    </source>
</evidence>
<keyword evidence="2" id="KW-1185">Reference proteome</keyword>
<name>A0ABY2DHW8_9ACTN</name>
<keyword evidence="1" id="KW-0238">DNA-binding</keyword>
<comment type="caution">
    <text evidence="1">The sequence shown here is derived from an EMBL/GenBank/DDBJ whole genome shotgun (WGS) entry which is preliminary data.</text>
</comment>
<organism evidence="1 2">
    <name type="scientific">Micromonospora fluostatini</name>
    <dbReference type="NCBI Taxonomy" id="1629071"/>
    <lineage>
        <taxon>Bacteria</taxon>
        <taxon>Bacillati</taxon>
        <taxon>Actinomycetota</taxon>
        <taxon>Actinomycetes</taxon>
        <taxon>Micromonosporales</taxon>
        <taxon>Micromonosporaceae</taxon>
        <taxon>Micromonospora</taxon>
    </lineage>
</organism>
<dbReference type="Proteomes" id="UP000295626">
    <property type="component" value="Unassembled WGS sequence"/>
</dbReference>
<gene>
    <name evidence="1" type="ORF">E1091_09360</name>
</gene>
<reference evidence="1 2" key="1">
    <citation type="submission" date="2019-02" db="EMBL/GenBank/DDBJ databases">
        <title>Draft genome sequences of novel Actinobacteria.</title>
        <authorList>
            <person name="Sahin N."/>
            <person name="Ay H."/>
            <person name="Saygin H."/>
        </authorList>
    </citation>
    <scope>NUCLEOTIDE SEQUENCE [LARGE SCALE GENOMIC DNA]</scope>
    <source>
        <strain evidence="1 2">JCM 30529</strain>
    </source>
</reference>
<accession>A0ABY2DHW8</accession>
<dbReference type="EMBL" id="SMKE01000273">
    <property type="protein sequence ID" value="TDB96325.1"/>
    <property type="molecule type" value="Genomic_DNA"/>
</dbReference>
<sequence>MGPYEIARRLDVSRQRVQQLARYPTFPKPYAILRAGKVWRTEDIEQWIAEHRQPSPTDGDDQS</sequence>
<evidence type="ECO:0000313" key="1">
    <source>
        <dbReference type="EMBL" id="TDB96325.1"/>
    </source>
</evidence>
<protein>
    <submittedName>
        <fullName evidence="1">DNA-binding protein</fullName>
    </submittedName>
</protein>
<proteinExistence type="predicted"/>